<dbReference type="PRINTS" id="PR00662">
    <property type="entry name" value="G6PISOMERASE"/>
</dbReference>
<gene>
    <name evidence="9" type="ORF">BXY39_0908</name>
</gene>
<evidence type="ECO:0000256" key="1">
    <source>
        <dbReference type="ARBA" id="ARBA00004926"/>
    </source>
</evidence>
<accession>A0A3M0CSA7</accession>
<keyword evidence="6 8" id="KW-0413">Isomerase</keyword>
<evidence type="ECO:0000256" key="8">
    <source>
        <dbReference type="RuleBase" id="RU000612"/>
    </source>
</evidence>
<name>A0A3M0CSA7_9PROT</name>
<organism evidence="9 10">
    <name type="scientific">Eilatimonas milleporae</name>
    <dbReference type="NCBI Taxonomy" id="911205"/>
    <lineage>
        <taxon>Bacteria</taxon>
        <taxon>Pseudomonadati</taxon>
        <taxon>Pseudomonadota</taxon>
        <taxon>Alphaproteobacteria</taxon>
        <taxon>Kordiimonadales</taxon>
        <taxon>Kordiimonadaceae</taxon>
        <taxon>Eilatimonas</taxon>
    </lineage>
</organism>
<evidence type="ECO:0000256" key="6">
    <source>
        <dbReference type="ARBA" id="ARBA00023235"/>
    </source>
</evidence>
<dbReference type="PROSITE" id="PS00765">
    <property type="entry name" value="P_GLUCOSE_ISOMERASE_1"/>
    <property type="match status" value="1"/>
</dbReference>
<keyword evidence="4 8" id="KW-0312">Gluconeogenesis</keyword>
<dbReference type="PROSITE" id="PS51463">
    <property type="entry name" value="P_GLUCOSE_ISOMERASE_3"/>
    <property type="match status" value="1"/>
</dbReference>
<dbReference type="CDD" id="cd05015">
    <property type="entry name" value="SIS_PGI_1"/>
    <property type="match status" value="1"/>
</dbReference>
<dbReference type="PROSITE" id="PS00174">
    <property type="entry name" value="P_GLUCOSE_ISOMERASE_2"/>
    <property type="match status" value="1"/>
</dbReference>
<dbReference type="GO" id="GO:0048029">
    <property type="term" value="F:monosaccharide binding"/>
    <property type="evidence" value="ECO:0007669"/>
    <property type="project" value="TreeGrafter"/>
</dbReference>
<evidence type="ECO:0000256" key="5">
    <source>
        <dbReference type="ARBA" id="ARBA00023152"/>
    </source>
</evidence>
<dbReference type="InParanoid" id="A0A3M0CSA7"/>
<dbReference type="EC" id="5.3.1.9" evidence="3 8"/>
<dbReference type="AlphaFoldDB" id="A0A3M0CSA7"/>
<dbReference type="Gene3D" id="3.40.50.10490">
    <property type="entry name" value="Glucose-6-phosphate isomerase like protein, domain 1"/>
    <property type="match status" value="2"/>
</dbReference>
<dbReference type="CDD" id="cd05016">
    <property type="entry name" value="SIS_PGI_2"/>
    <property type="match status" value="1"/>
</dbReference>
<evidence type="ECO:0000313" key="9">
    <source>
        <dbReference type="EMBL" id="RMB12412.1"/>
    </source>
</evidence>
<reference evidence="9 10" key="1">
    <citation type="submission" date="2018-10" db="EMBL/GenBank/DDBJ databases">
        <title>Genomic Encyclopedia of Archaeal and Bacterial Type Strains, Phase II (KMG-II): from individual species to whole genera.</title>
        <authorList>
            <person name="Goeker M."/>
        </authorList>
    </citation>
    <scope>NUCLEOTIDE SEQUENCE [LARGE SCALE GENOMIC DNA]</scope>
    <source>
        <strain evidence="9 10">DSM 25217</strain>
    </source>
</reference>
<sequence>MIRSSYGEKALPAVMDDHGLSDAFTHNRQRAADGLTAMEHSLPGFARQCGRMDDLPDMETVRDRLAGTFDDILVFGTGGSSLGGQAATALARYGDAGGPRLHFPDSLDPYEMDRLFSSLTPQKTHILAISKSGGTAETLAQLLTARAWIDTGVPLEKIGRHFTFITEPGDRPLRRYGEGLGCMIIDHPSDVGGRFSVLTAVGMVPAMLSGLSVTGFRDGARAVLDDALANPGSAAPVEGAALAYTLAAERNIGTVVLMPYADVLRAFTRWHGQLWAESLGKDGLGSTPVRAIGPVDQHSQLQLYVDGPDDKFYTLIGVPGHGRGPAVPHAPALDNGLDYMAGKTIGDIVACQTRATAETLRKRGRIVRMMTMEAMDERWLGGLFMHFMLETVLTAHLMGINAYDQPGVEDSKVLTRRYLCELE</sequence>
<dbReference type="GO" id="GO:0097367">
    <property type="term" value="F:carbohydrate derivative binding"/>
    <property type="evidence" value="ECO:0007669"/>
    <property type="project" value="InterPro"/>
</dbReference>
<dbReference type="InterPro" id="IPR035476">
    <property type="entry name" value="SIS_PGI_1"/>
</dbReference>
<dbReference type="Pfam" id="PF00342">
    <property type="entry name" value="PGI"/>
    <property type="match status" value="1"/>
</dbReference>
<dbReference type="InterPro" id="IPR035482">
    <property type="entry name" value="SIS_PGI_2"/>
</dbReference>
<dbReference type="GO" id="GO:0006096">
    <property type="term" value="P:glycolytic process"/>
    <property type="evidence" value="ECO:0007669"/>
    <property type="project" value="UniProtKB-UniPathway"/>
</dbReference>
<comment type="catalytic activity">
    <reaction evidence="7 8">
        <text>alpha-D-glucose 6-phosphate = beta-D-fructose 6-phosphate</text>
        <dbReference type="Rhea" id="RHEA:11816"/>
        <dbReference type="ChEBI" id="CHEBI:57634"/>
        <dbReference type="ChEBI" id="CHEBI:58225"/>
        <dbReference type="EC" id="5.3.1.9"/>
    </reaction>
</comment>
<dbReference type="EMBL" id="REFR01000009">
    <property type="protein sequence ID" value="RMB12412.1"/>
    <property type="molecule type" value="Genomic_DNA"/>
</dbReference>
<dbReference type="GO" id="GO:0006094">
    <property type="term" value="P:gluconeogenesis"/>
    <property type="evidence" value="ECO:0007669"/>
    <property type="project" value="UniProtKB-KW"/>
</dbReference>
<dbReference type="FunCoup" id="A0A3M0CSA7">
    <property type="interactions" value="516"/>
</dbReference>
<keyword evidence="5 8" id="KW-0324">Glycolysis</keyword>
<protein>
    <recommendedName>
        <fullName evidence="3 8">Glucose-6-phosphate isomerase</fullName>
        <ecNumber evidence="3 8">5.3.1.9</ecNumber>
    </recommendedName>
</protein>
<dbReference type="GO" id="GO:0051156">
    <property type="term" value="P:glucose 6-phosphate metabolic process"/>
    <property type="evidence" value="ECO:0007669"/>
    <property type="project" value="TreeGrafter"/>
</dbReference>
<proteinExistence type="inferred from homology"/>
<comment type="pathway">
    <text evidence="1 8">Carbohydrate degradation; glycolysis; D-glyceraldehyde 3-phosphate and glycerone phosphate from D-glucose: step 2/4.</text>
</comment>
<dbReference type="OrthoDB" id="140919at2"/>
<dbReference type="PANTHER" id="PTHR11469">
    <property type="entry name" value="GLUCOSE-6-PHOSPHATE ISOMERASE"/>
    <property type="match status" value="1"/>
</dbReference>
<dbReference type="UniPathway" id="UPA00109">
    <property type="reaction ID" value="UER00181"/>
</dbReference>
<dbReference type="RefSeq" id="WP_121937586.1">
    <property type="nucleotide sequence ID" value="NZ_REFR01000009.1"/>
</dbReference>
<dbReference type="InterPro" id="IPR001672">
    <property type="entry name" value="G6P_Isomerase"/>
</dbReference>
<dbReference type="GO" id="GO:0004347">
    <property type="term" value="F:glucose-6-phosphate isomerase activity"/>
    <property type="evidence" value="ECO:0007669"/>
    <property type="project" value="UniProtKB-EC"/>
</dbReference>
<evidence type="ECO:0000313" key="10">
    <source>
        <dbReference type="Proteomes" id="UP000271227"/>
    </source>
</evidence>
<keyword evidence="10" id="KW-1185">Reference proteome</keyword>
<dbReference type="InterPro" id="IPR046348">
    <property type="entry name" value="SIS_dom_sf"/>
</dbReference>
<dbReference type="PANTHER" id="PTHR11469:SF1">
    <property type="entry name" value="GLUCOSE-6-PHOSPHATE ISOMERASE"/>
    <property type="match status" value="1"/>
</dbReference>
<dbReference type="Proteomes" id="UP000271227">
    <property type="component" value="Unassembled WGS sequence"/>
</dbReference>
<comment type="caution">
    <text evidence="9">The sequence shown here is derived from an EMBL/GenBank/DDBJ whole genome shotgun (WGS) entry which is preliminary data.</text>
</comment>
<evidence type="ECO:0000256" key="4">
    <source>
        <dbReference type="ARBA" id="ARBA00022432"/>
    </source>
</evidence>
<comment type="similarity">
    <text evidence="2 8">Belongs to the GPI family.</text>
</comment>
<evidence type="ECO:0000256" key="3">
    <source>
        <dbReference type="ARBA" id="ARBA00011952"/>
    </source>
</evidence>
<evidence type="ECO:0000256" key="2">
    <source>
        <dbReference type="ARBA" id="ARBA00006604"/>
    </source>
</evidence>
<dbReference type="GO" id="GO:0005829">
    <property type="term" value="C:cytosol"/>
    <property type="evidence" value="ECO:0007669"/>
    <property type="project" value="TreeGrafter"/>
</dbReference>
<evidence type="ECO:0000256" key="7">
    <source>
        <dbReference type="ARBA" id="ARBA00029321"/>
    </source>
</evidence>
<dbReference type="SUPFAM" id="SSF53697">
    <property type="entry name" value="SIS domain"/>
    <property type="match status" value="1"/>
</dbReference>
<dbReference type="InterPro" id="IPR018189">
    <property type="entry name" value="Phosphoglucose_isomerase_CS"/>
</dbReference>